<dbReference type="EMBL" id="CP039690">
    <property type="protein sequence ID" value="QCI67204.1"/>
    <property type="molecule type" value="Genomic_DNA"/>
</dbReference>
<dbReference type="PANTHER" id="PTHR46112:SF2">
    <property type="entry name" value="XAA-PRO AMINOPEPTIDASE P-RELATED"/>
    <property type="match status" value="1"/>
</dbReference>
<evidence type="ECO:0000313" key="3">
    <source>
        <dbReference type="Proteomes" id="UP000298781"/>
    </source>
</evidence>
<reference evidence="2 3" key="1">
    <citation type="submission" date="2019-04" db="EMBL/GenBank/DDBJ databases">
        <title>Phreatobacter aquaticus sp. nov.</title>
        <authorList>
            <person name="Choi A."/>
        </authorList>
    </citation>
    <scope>NUCLEOTIDE SEQUENCE [LARGE SCALE GENOMIC DNA]</scope>
    <source>
        <strain evidence="2 3">KCTC 52518</strain>
    </source>
</reference>
<feature type="domain" description="Peptidase M24" evidence="1">
    <location>
        <begin position="168"/>
        <end position="377"/>
    </location>
</feature>
<dbReference type="Gene3D" id="3.40.350.10">
    <property type="entry name" value="Creatinase/prolidase N-terminal domain"/>
    <property type="match status" value="1"/>
</dbReference>
<dbReference type="AlphaFoldDB" id="A0A4D7B0M9"/>
<dbReference type="SUPFAM" id="SSF53092">
    <property type="entry name" value="Creatinase/prolidase N-terminal domain"/>
    <property type="match status" value="1"/>
</dbReference>
<keyword evidence="2" id="KW-0031">Aminopeptidase</keyword>
<dbReference type="InterPro" id="IPR029149">
    <property type="entry name" value="Creatin/AminoP/Spt16_N"/>
</dbReference>
<dbReference type="OrthoDB" id="9761809at2"/>
<name>A0A4D7B0M9_9HYPH</name>
<dbReference type="GO" id="GO:0004177">
    <property type="term" value="F:aminopeptidase activity"/>
    <property type="evidence" value="ECO:0007669"/>
    <property type="project" value="UniProtKB-KW"/>
</dbReference>
<keyword evidence="3" id="KW-1185">Reference proteome</keyword>
<keyword evidence="2" id="KW-0378">Hydrolase</keyword>
<gene>
    <name evidence="2" type="ORF">E8M01_25005</name>
</gene>
<dbReference type="RefSeq" id="WP_136962639.1">
    <property type="nucleotide sequence ID" value="NZ_CP039690.1"/>
</dbReference>
<evidence type="ECO:0000259" key="1">
    <source>
        <dbReference type="Pfam" id="PF00557"/>
    </source>
</evidence>
<proteinExistence type="predicted"/>
<dbReference type="PANTHER" id="PTHR46112">
    <property type="entry name" value="AMINOPEPTIDASE"/>
    <property type="match status" value="1"/>
</dbReference>
<dbReference type="SUPFAM" id="SSF55920">
    <property type="entry name" value="Creatinase/aminopeptidase"/>
    <property type="match status" value="1"/>
</dbReference>
<dbReference type="CDD" id="cd01066">
    <property type="entry name" value="APP_MetAP"/>
    <property type="match status" value="1"/>
</dbReference>
<dbReference type="Gene3D" id="3.90.230.10">
    <property type="entry name" value="Creatinase/methionine aminopeptidase superfamily"/>
    <property type="match status" value="1"/>
</dbReference>
<accession>A0A4D7B0M9</accession>
<evidence type="ECO:0000313" key="2">
    <source>
        <dbReference type="EMBL" id="QCI67204.1"/>
    </source>
</evidence>
<keyword evidence="2" id="KW-0645">Protease</keyword>
<dbReference type="InterPro" id="IPR050659">
    <property type="entry name" value="Peptidase_M24B"/>
</dbReference>
<dbReference type="Pfam" id="PF00557">
    <property type="entry name" value="Peptidase_M24"/>
    <property type="match status" value="1"/>
</dbReference>
<dbReference type="InterPro" id="IPR036005">
    <property type="entry name" value="Creatinase/aminopeptidase-like"/>
</dbReference>
<sequence>MAFLGTAVRDYRYGLMRDMMDREGYDALAFTQGDFFQFVTNFATDVQPWERPIVCVVPRNGEPFAILNELSTNHWRFTLEAQHLWVTDASFYAEHPRIGARLPLASQWAEVVAAKLKETGLDRTRIGVDAGGGAFGKVASLLPHLKIEAATAECRRLRWVKHAEEIQLMREIAALTDWVQDRYRENIRPGRLVQELDMSMAALMAEESARRFPGEALEILRCWTLSGPPSCAPHGDGRSSGARIEEGHGLVNIVIPRVNGLVVENERTWFCGKPSQRQIKLYEASRAANEAACEAAVTGQPVCAIDAAAQAVLEREGVAELILHRTGHGMGTLGHEFPEDMAFNTRPLIANEVYSAEPGIYEWGLGGFRHDDTVVVGKTPEILTKAPKDIARQTIN</sequence>
<dbReference type="Proteomes" id="UP000298781">
    <property type="component" value="Chromosome"/>
</dbReference>
<protein>
    <submittedName>
        <fullName evidence="2">Aminopeptidase P family protein</fullName>
    </submittedName>
</protein>
<dbReference type="KEGG" id="pstg:E8M01_25005"/>
<dbReference type="InterPro" id="IPR000994">
    <property type="entry name" value="Pept_M24"/>
</dbReference>
<organism evidence="2 3">
    <name type="scientific">Phreatobacter stygius</name>
    <dbReference type="NCBI Taxonomy" id="1940610"/>
    <lineage>
        <taxon>Bacteria</taxon>
        <taxon>Pseudomonadati</taxon>
        <taxon>Pseudomonadota</taxon>
        <taxon>Alphaproteobacteria</taxon>
        <taxon>Hyphomicrobiales</taxon>
        <taxon>Phreatobacteraceae</taxon>
        <taxon>Phreatobacter</taxon>
    </lineage>
</organism>